<dbReference type="AlphaFoldDB" id="A0A9N8DQD5"/>
<keyword evidence="4" id="KW-1185">Reference proteome</keyword>
<sequence length="278" mass="31431">MGNTATIPQEEDSEGLPPDLFSLSDRQLTVLWEHRPLTIPEVQQAARSVLASATTTSKGGFYGKEEETAESALAVRLCHMLPDLSKIRFQLVRGKIKEDTFWESVMALLKERLVEYNAAHDDNATETEEEETIEFVKPNGKKETTNGKKKETLKNGKSTTNGKSSEADLMRQKLRAKDAQIAQLQQELEELKKGLSTTTAKKKSKTTTHKGTWKIDKDAQEFLKYPEELKESLRKEKQRRLQTVRDEMKFILDSDDVQDSNGTWSCCGGTNYNAPCKK</sequence>
<comment type="caution">
    <text evidence="3">The sequence shown here is derived from an EMBL/GenBank/DDBJ whole genome shotgun (WGS) entry which is preliminary data.</text>
</comment>
<keyword evidence="1" id="KW-0175">Coiled coil</keyword>
<accession>A0A9N8DQD5</accession>
<evidence type="ECO:0000313" key="3">
    <source>
        <dbReference type="EMBL" id="CAB9506385.1"/>
    </source>
</evidence>
<feature type="region of interest" description="Disordered" evidence="2">
    <location>
        <begin position="138"/>
        <end position="165"/>
    </location>
</feature>
<protein>
    <submittedName>
        <fullName evidence="3">Uncharacterized protein</fullName>
    </submittedName>
</protein>
<dbReference type="EMBL" id="CAICTM010000264">
    <property type="protein sequence ID" value="CAB9506385.1"/>
    <property type="molecule type" value="Genomic_DNA"/>
</dbReference>
<evidence type="ECO:0000256" key="1">
    <source>
        <dbReference type="SAM" id="Coils"/>
    </source>
</evidence>
<proteinExistence type="predicted"/>
<reference evidence="3" key="1">
    <citation type="submission" date="2020-06" db="EMBL/GenBank/DDBJ databases">
        <authorList>
            <consortium name="Plant Systems Biology data submission"/>
        </authorList>
    </citation>
    <scope>NUCLEOTIDE SEQUENCE</scope>
    <source>
        <strain evidence="3">D6</strain>
    </source>
</reference>
<dbReference type="Proteomes" id="UP001153069">
    <property type="component" value="Unassembled WGS sequence"/>
</dbReference>
<organism evidence="3 4">
    <name type="scientific">Seminavis robusta</name>
    <dbReference type="NCBI Taxonomy" id="568900"/>
    <lineage>
        <taxon>Eukaryota</taxon>
        <taxon>Sar</taxon>
        <taxon>Stramenopiles</taxon>
        <taxon>Ochrophyta</taxon>
        <taxon>Bacillariophyta</taxon>
        <taxon>Bacillariophyceae</taxon>
        <taxon>Bacillariophycidae</taxon>
        <taxon>Naviculales</taxon>
        <taxon>Naviculaceae</taxon>
        <taxon>Seminavis</taxon>
    </lineage>
</organism>
<evidence type="ECO:0000313" key="4">
    <source>
        <dbReference type="Proteomes" id="UP001153069"/>
    </source>
</evidence>
<feature type="compositionally biased region" description="Basic and acidic residues" evidence="2">
    <location>
        <begin position="140"/>
        <end position="154"/>
    </location>
</feature>
<evidence type="ECO:0000256" key="2">
    <source>
        <dbReference type="SAM" id="MobiDB-lite"/>
    </source>
</evidence>
<name>A0A9N8DQD5_9STRA</name>
<dbReference type="OrthoDB" id="49492at2759"/>
<gene>
    <name evidence="3" type="ORF">SEMRO_265_G102790.1</name>
</gene>
<feature type="coiled-coil region" evidence="1">
    <location>
        <begin position="167"/>
        <end position="201"/>
    </location>
</feature>